<evidence type="ECO:0000313" key="3">
    <source>
        <dbReference type="EMBL" id="TFK22110.1"/>
    </source>
</evidence>
<protein>
    <submittedName>
        <fullName evidence="3">Uncharacterized protein</fullName>
    </submittedName>
</protein>
<evidence type="ECO:0000256" key="1">
    <source>
        <dbReference type="SAM" id="Phobius"/>
    </source>
</evidence>
<feature type="chain" id="PRO_5022735008" evidence="2">
    <location>
        <begin position="26"/>
        <end position="235"/>
    </location>
</feature>
<keyword evidence="1" id="KW-1133">Transmembrane helix</keyword>
<feature type="transmembrane region" description="Helical" evidence="1">
    <location>
        <begin position="211"/>
        <end position="232"/>
    </location>
</feature>
<keyword evidence="2" id="KW-0732">Signal</keyword>
<dbReference type="Proteomes" id="UP000307440">
    <property type="component" value="Unassembled WGS sequence"/>
</dbReference>
<keyword evidence="4" id="KW-1185">Reference proteome</keyword>
<dbReference type="OrthoDB" id="2927676at2759"/>
<evidence type="ECO:0000256" key="2">
    <source>
        <dbReference type="SAM" id="SignalP"/>
    </source>
</evidence>
<dbReference type="AlphaFoldDB" id="A0A5C3KNT5"/>
<evidence type="ECO:0000313" key="4">
    <source>
        <dbReference type="Proteomes" id="UP000307440"/>
    </source>
</evidence>
<keyword evidence="1" id="KW-0472">Membrane</keyword>
<keyword evidence="1" id="KW-0812">Transmembrane</keyword>
<name>A0A5C3KNT5_COPMA</name>
<reference evidence="3 4" key="1">
    <citation type="journal article" date="2019" name="Nat. Ecol. Evol.">
        <title>Megaphylogeny resolves global patterns of mushroom evolution.</title>
        <authorList>
            <person name="Varga T."/>
            <person name="Krizsan K."/>
            <person name="Foldi C."/>
            <person name="Dima B."/>
            <person name="Sanchez-Garcia M."/>
            <person name="Sanchez-Ramirez S."/>
            <person name="Szollosi G.J."/>
            <person name="Szarkandi J.G."/>
            <person name="Papp V."/>
            <person name="Albert L."/>
            <person name="Andreopoulos W."/>
            <person name="Angelini C."/>
            <person name="Antonin V."/>
            <person name="Barry K.W."/>
            <person name="Bougher N.L."/>
            <person name="Buchanan P."/>
            <person name="Buyck B."/>
            <person name="Bense V."/>
            <person name="Catcheside P."/>
            <person name="Chovatia M."/>
            <person name="Cooper J."/>
            <person name="Damon W."/>
            <person name="Desjardin D."/>
            <person name="Finy P."/>
            <person name="Geml J."/>
            <person name="Haridas S."/>
            <person name="Hughes K."/>
            <person name="Justo A."/>
            <person name="Karasinski D."/>
            <person name="Kautmanova I."/>
            <person name="Kiss B."/>
            <person name="Kocsube S."/>
            <person name="Kotiranta H."/>
            <person name="LaButti K.M."/>
            <person name="Lechner B.E."/>
            <person name="Liimatainen K."/>
            <person name="Lipzen A."/>
            <person name="Lukacs Z."/>
            <person name="Mihaltcheva S."/>
            <person name="Morgado L.N."/>
            <person name="Niskanen T."/>
            <person name="Noordeloos M.E."/>
            <person name="Ohm R.A."/>
            <person name="Ortiz-Santana B."/>
            <person name="Ovrebo C."/>
            <person name="Racz N."/>
            <person name="Riley R."/>
            <person name="Savchenko A."/>
            <person name="Shiryaev A."/>
            <person name="Soop K."/>
            <person name="Spirin V."/>
            <person name="Szebenyi C."/>
            <person name="Tomsovsky M."/>
            <person name="Tulloss R.E."/>
            <person name="Uehling J."/>
            <person name="Grigoriev I.V."/>
            <person name="Vagvolgyi C."/>
            <person name="Papp T."/>
            <person name="Martin F.M."/>
            <person name="Miettinen O."/>
            <person name="Hibbett D.S."/>
            <person name="Nagy L.G."/>
        </authorList>
    </citation>
    <scope>NUCLEOTIDE SEQUENCE [LARGE SCALE GENOMIC DNA]</scope>
    <source>
        <strain evidence="3 4">CBS 121175</strain>
    </source>
</reference>
<gene>
    <name evidence="3" type="ORF">FA15DRAFT_671850</name>
</gene>
<sequence>MARPHPLHLALLSAAGILLLPVTLGQDVVTLYRQAGPVSIIGTVGPGLAVELADPGKVVGVTPLAVDADGYTQYAIVEAQSVLVSAGNLEVTTVTLATPTTQTYTFHADASRVRYSHTTQFPEDQGGENVSVNTECTHGVDGDTRVEDGSMVCVGKLTVEGSRNGSPTTAHFTQTFEAKVAPLATLRNPQIGQPAAVDVASGRSGAMSSQLMGVMGLTGVPGLILSAGILAWGSM</sequence>
<feature type="signal peptide" evidence="2">
    <location>
        <begin position="1"/>
        <end position="25"/>
    </location>
</feature>
<dbReference type="EMBL" id="ML210249">
    <property type="protein sequence ID" value="TFK22110.1"/>
    <property type="molecule type" value="Genomic_DNA"/>
</dbReference>
<organism evidence="3 4">
    <name type="scientific">Coprinopsis marcescibilis</name>
    <name type="common">Agaric fungus</name>
    <name type="synonym">Psathyrella marcescibilis</name>
    <dbReference type="NCBI Taxonomy" id="230819"/>
    <lineage>
        <taxon>Eukaryota</taxon>
        <taxon>Fungi</taxon>
        <taxon>Dikarya</taxon>
        <taxon>Basidiomycota</taxon>
        <taxon>Agaricomycotina</taxon>
        <taxon>Agaricomycetes</taxon>
        <taxon>Agaricomycetidae</taxon>
        <taxon>Agaricales</taxon>
        <taxon>Agaricineae</taxon>
        <taxon>Psathyrellaceae</taxon>
        <taxon>Coprinopsis</taxon>
    </lineage>
</organism>
<proteinExistence type="predicted"/>
<accession>A0A5C3KNT5</accession>